<dbReference type="EMBL" id="JBHTEK010000001">
    <property type="protein sequence ID" value="MFC7670161.1"/>
    <property type="molecule type" value="Genomic_DNA"/>
</dbReference>
<evidence type="ECO:0000313" key="5">
    <source>
        <dbReference type="Proteomes" id="UP001596513"/>
    </source>
</evidence>
<name>A0ABW2UCH7_9BACT</name>
<evidence type="ECO:0000256" key="1">
    <source>
        <dbReference type="ARBA" id="ARBA00006464"/>
    </source>
</evidence>
<evidence type="ECO:0000256" key="2">
    <source>
        <dbReference type="SAM" id="Phobius"/>
    </source>
</evidence>
<keyword evidence="5" id="KW-1185">Reference proteome</keyword>
<evidence type="ECO:0000313" key="4">
    <source>
        <dbReference type="EMBL" id="MFC7670161.1"/>
    </source>
</evidence>
<organism evidence="4 5">
    <name type="scientific">Hymenobacter humi</name>
    <dbReference type="NCBI Taxonomy" id="1411620"/>
    <lineage>
        <taxon>Bacteria</taxon>
        <taxon>Pseudomonadati</taxon>
        <taxon>Bacteroidota</taxon>
        <taxon>Cytophagia</taxon>
        <taxon>Cytophagales</taxon>
        <taxon>Hymenobacteraceae</taxon>
        <taxon>Hymenobacter</taxon>
    </lineage>
</organism>
<keyword evidence="2" id="KW-0812">Transmembrane</keyword>
<protein>
    <submittedName>
        <fullName evidence="4">Sugar transferase</fullName>
    </submittedName>
</protein>
<comment type="similarity">
    <text evidence="1">Belongs to the bacterial sugar transferase family.</text>
</comment>
<keyword evidence="4" id="KW-0808">Transferase</keyword>
<keyword evidence="2" id="KW-1133">Transmembrane helix</keyword>
<sequence>MPAAPQHSTLKTQNSFYVRHGKRLLDVAIALPLLVLTLPLLAGAAALAAAQNRGRVLFRQLRPGWHGRLFLLYKIQTMTEARDAAGHLLPDAARLPALGRWLRATSLDELPQLWNILRGDLSLVGPRPLLPEYLPLYSPTQARRHEVRPGLTGWAQVNGRNAISWEEKFAYDVWYVDNVSWQLDMSILWRTAGRVLRGTGVQATGQATTVAFRGTPPLPFPSRLPHDHVVFPGIRRRRARRAACDIRSRWPGP</sequence>
<dbReference type="Pfam" id="PF02397">
    <property type="entry name" value="Bac_transf"/>
    <property type="match status" value="1"/>
</dbReference>
<dbReference type="PANTHER" id="PTHR30576:SF8">
    <property type="entry name" value="UNDECAPRENYL-PHOSPHATE GALACTOSE PHOSPHOTRANSFERASE"/>
    <property type="match status" value="1"/>
</dbReference>
<reference evidence="5" key="1">
    <citation type="journal article" date="2019" name="Int. J. Syst. Evol. Microbiol.">
        <title>The Global Catalogue of Microorganisms (GCM) 10K type strain sequencing project: providing services to taxonomists for standard genome sequencing and annotation.</title>
        <authorList>
            <consortium name="The Broad Institute Genomics Platform"/>
            <consortium name="The Broad Institute Genome Sequencing Center for Infectious Disease"/>
            <person name="Wu L."/>
            <person name="Ma J."/>
        </authorList>
    </citation>
    <scope>NUCLEOTIDE SEQUENCE [LARGE SCALE GENOMIC DNA]</scope>
    <source>
        <strain evidence="5">JCM 19635</strain>
    </source>
</reference>
<accession>A0ABW2UCH7</accession>
<dbReference type="PANTHER" id="PTHR30576">
    <property type="entry name" value="COLANIC BIOSYNTHESIS UDP-GLUCOSE LIPID CARRIER TRANSFERASE"/>
    <property type="match status" value="1"/>
</dbReference>
<keyword evidence="2" id="KW-0472">Membrane</keyword>
<dbReference type="InterPro" id="IPR003362">
    <property type="entry name" value="Bact_transf"/>
</dbReference>
<dbReference type="GO" id="GO:0016740">
    <property type="term" value="F:transferase activity"/>
    <property type="evidence" value="ECO:0007669"/>
    <property type="project" value="UniProtKB-KW"/>
</dbReference>
<feature type="transmembrane region" description="Helical" evidence="2">
    <location>
        <begin position="27"/>
        <end position="50"/>
    </location>
</feature>
<dbReference type="Proteomes" id="UP001596513">
    <property type="component" value="Unassembled WGS sequence"/>
</dbReference>
<proteinExistence type="inferred from homology"/>
<feature type="domain" description="Bacterial sugar transferase" evidence="3">
    <location>
        <begin position="22"/>
        <end position="196"/>
    </location>
</feature>
<dbReference type="RefSeq" id="WP_380205624.1">
    <property type="nucleotide sequence ID" value="NZ_JBHTEK010000001.1"/>
</dbReference>
<comment type="caution">
    <text evidence="4">The sequence shown here is derived from an EMBL/GenBank/DDBJ whole genome shotgun (WGS) entry which is preliminary data.</text>
</comment>
<evidence type="ECO:0000259" key="3">
    <source>
        <dbReference type="Pfam" id="PF02397"/>
    </source>
</evidence>
<gene>
    <name evidence="4" type="ORF">ACFQT0_24405</name>
</gene>